<protein>
    <submittedName>
        <fullName evidence="4">Pentacotripeptide-repeat region of PRORP domain-containing protein</fullName>
    </submittedName>
</protein>
<evidence type="ECO:0000256" key="1">
    <source>
        <dbReference type="PROSITE-ProRule" id="PRU00708"/>
    </source>
</evidence>
<evidence type="ECO:0000313" key="4">
    <source>
        <dbReference type="EMBL" id="CAL4792666.1"/>
    </source>
</evidence>
<keyword evidence="5" id="KW-1185">Reference proteome</keyword>
<dbReference type="GO" id="GO:0003729">
    <property type="term" value="F:mRNA binding"/>
    <property type="evidence" value="ECO:0007669"/>
    <property type="project" value="TreeGrafter"/>
</dbReference>
<gene>
    <name evidence="3" type="ORF">C1SCF055_LOCUS31085</name>
</gene>
<feature type="region of interest" description="Disordered" evidence="2">
    <location>
        <begin position="40"/>
        <end position="60"/>
    </location>
</feature>
<feature type="repeat" description="PPR" evidence="1">
    <location>
        <begin position="590"/>
        <end position="624"/>
    </location>
</feature>
<dbReference type="PANTHER" id="PTHR47938:SF35">
    <property type="entry name" value="PENTATRICOPEPTIDE REPEAT-CONTAINING PROTEIN 4, MITOCHONDRIAL-RELATED"/>
    <property type="match status" value="1"/>
</dbReference>
<evidence type="ECO:0000313" key="5">
    <source>
        <dbReference type="Proteomes" id="UP001152797"/>
    </source>
</evidence>
<dbReference type="InterPro" id="IPR011990">
    <property type="entry name" value="TPR-like_helical_dom_sf"/>
</dbReference>
<dbReference type="EMBL" id="CAMXCT010003610">
    <property type="protein sequence ID" value="CAI4005354.1"/>
    <property type="molecule type" value="Genomic_DNA"/>
</dbReference>
<dbReference type="EMBL" id="CAMXCT030003610">
    <property type="protein sequence ID" value="CAL4792666.1"/>
    <property type="molecule type" value="Genomic_DNA"/>
</dbReference>
<sequence length="752" mass="83943">MHSLIPLLVGSVTALVHNRTQDVLIRQHFVQHLNLTFVETKGLPPPPRERVSEASQTPDMPSPKDFVSLIFGLLAFILAISIHWFNEERSAKIEVLLTKGLEDCRSVDANHLNTENRGRLVHVQGRATGRVPIADAQFQDAVVHDCLKLQSTLEVLQWVPASGLMKECFSAINAVHVIYALNELARSKLPQVVLETLHEMQFHLSVALKAGDWQFTLHLLDLTMRWRVSPNVVCLNAALHALERSCRWKEALWIFQAVFQGLSLAFDSFDSKFAEPFSPFWNLHPDVVTFNTAISACAKGSSWLSSLEMFSVLCEQQLQADHVTFNSVLNAFGLTWRSSLDLLAQMGDSETAPDIISYNTCISSCGHWPVAVQLQQLATSNQLRLDIISYASAFDAVRSIDGLWWQVLWQLEAMSQDSMRPERVCLRSVINSCEKHGQWQRALGQLASFDDVRLARDFLAWSAATSVCATCGLWRDAFVLFEGIRQTSAGTSCNVVLNACERVSQWQRAIEVEATDDNPTVVSFSCVSSALEKAGEWHQALLLLGDMKDCLVLPNVITYSATISACSKGSQWQRAVAILYSIAFSDLLPDEISFNAAITACEKAGQWEFALELLEKMTEFILESSVISWSSVVSALENAKKWQLALAVLESMQGLSILSNSITVNAAISSCEKCSKWQNALHLFYSMQLMSIQRSEVSFNSAILACSRARQWQMTLELFDNLQLSLLEVDVMLCTDELRAVWSGKPRSEIAR</sequence>
<dbReference type="OrthoDB" id="185373at2759"/>
<evidence type="ECO:0000313" key="3">
    <source>
        <dbReference type="EMBL" id="CAI4005354.1"/>
    </source>
</evidence>
<organism evidence="3">
    <name type="scientific">Cladocopium goreaui</name>
    <dbReference type="NCBI Taxonomy" id="2562237"/>
    <lineage>
        <taxon>Eukaryota</taxon>
        <taxon>Sar</taxon>
        <taxon>Alveolata</taxon>
        <taxon>Dinophyceae</taxon>
        <taxon>Suessiales</taxon>
        <taxon>Symbiodiniaceae</taxon>
        <taxon>Cladocopium</taxon>
    </lineage>
</organism>
<comment type="caution">
    <text evidence="3">The sequence shown here is derived from an EMBL/GenBank/DDBJ whole genome shotgun (WGS) entry which is preliminary data.</text>
</comment>
<dbReference type="Gene3D" id="1.25.40.10">
    <property type="entry name" value="Tetratricopeptide repeat domain"/>
    <property type="match status" value="5"/>
</dbReference>
<dbReference type="PANTHER" id="PTHR47938">
    <property type="entry name" value="RESPIRATORY COMPLEX I CHAPERONE (CIA84), PUTATIVE (AFU_ORTHOLOGUE AFUA_2G06020)-RELATED"/>
    <property type="match status" value="1"/>
</dbReference>
<dbReference type="InterPro" id="IPR002885">
    <property type="entry name" value="PPR_rpt"/>
</dbReference>
<name>A0A9P1D9U1_9DINO</name>
<proteinExistence type="predicted"/>
<dbReference type="AlphaFoldDB" id="A0A9P1D9U1"/>
<dbReference type="Pfam" id="PF01535">
    <property type="entry name" value="PPR"/>
    <property type="match status" value="5"/>
</dbReference>
<evidence type="ECO:0000256" key="2">
    <source>
        <dbReference type="SAM" id="MobiDB-lite"/>
    </source>
</evidence>
<reference evidence="4 5" key="2">
    <citation type="submission" date="2024-05" db="EMBL/GenBank/DDBJ databases">
        <authorList>
            <person name="Chen Y."/>
            <person name="Shah S."/>
            <person name="Dougan E. K."/>
            <person name="Thang M."/>
            <person name="Chan C."/>
        </authorList>
    </citation>
    <scope>NUCLEOTIDE SEQUENCE [LARGE SCALE GENOMIC DNA]</scope>
</reference>
<reference evidence="3" key="1">
    <citation type="submission" date="2022-10" db="EMBL/GenBank/DDBJ databases">
        <authorList>
            <person name="Chen Y."/>
            <person name="Dougan E. K."/>
            <person name="Chan C."/>
            <person name="Rhodes N."/>
            <person name="Thang M."/>
        </authorList>
    </citation>
    <scope>NUCLEOTIDE SEQUENCE</scope>
</reference>
<dbReference type="PROSITE" id="PS51375">
    <property type="entry name" value="PPR"/>
    <property type="match status" value="1"/>
</dbReference>
<accession>A0A9P1D9U1</accession>
<dbReference type="EMBL" id="CAMXCT020003610">
    <property type="protein sequence ID" value="CAL1158729.1"/>
    <property type="molecule type" value="Genomic_DNA"/>
</dbReference>
<dbReference type="Proteomes" id="UP001152797">
    <property type="component" value="Unassembled WGS sequence"/>
</dbReference>